<evidence type="ECO:0000313" key="2">
    <source>
        <dbReference type="Proteomes" id="UP001485043"/>
    </source>
</evidence>
<name>A0AAW1SY92_9CHLO</name>
<evidence type="ECO:0000313" key="1">
    <source>
        <dbReference type="EMBL" id="KAK9861726.1"/>
    </source>
</evidence>
<accession>A0AAW1SY92</accession>
<protein>
    <submittedName>
        <fullName evidence="1">Uncharacterized protein</fullName>
    </submittedName>
</protein>
<sequence>MPKAGSQKPAGSGMDARWLQGQLPAKRPSFIHTLHGFFVPLTFELYYEVPMLISRLQLLMQFRMGSHSLAVEQVSWFNGARWPLVVQV</sequence>
<dbReference type="AlphaFoldDB" id="A0AAW1SY92"/>
<proteinExistence type="predicted"/>
<dbReference type="Proteomes" id="UP001485043">
    <property type="component" value="Unassembled WGS sequence"/>
</dbReference>
<organism evidence="1 2">
    <name type="scientific">Apatococcus fuscideae</name>
    <dbReference type="NCBI Taxonomy" id="2026836"/>
    <lineage>
        <taxon>Eukaryota</taxon>
        <taxon>Viridiplantae</taxon>
        <taxon>Chlorophyta</taxon>
        <taxon>core chlorophytes</taxon>
        <taxon>Trebouxiophyceae</taxon>
        <taxon>Chlorellales</taxon>
        <taxon>Chlorellaceae</taxon>
        <taxon>Apatococcus</taxon>
    </lineage>
</organism>
<dbReference type="EMBL" id="JALJOV010000710">
    <property type="protein sequence ID" value="KAK9861726.1"/>
    <property type="molecule type" value="Genomic_DNA"/>
</dbReference>
<comment type="caution">
    <text evidence="1">The sequence shown here is derived from an EMBL/GenBank/DDBJ whole genome shotgun (WGS) entry which is preliminary data.</text>
</comment>
<reference evidence="1 2" key="1">
    <citation type="journal article" date="2024" name="Nat. Commun.">
        <title>Phylogenomics reveals the evolutionary origins of lichenization in chlorophyte algae.</title>
        <authorList>
            <person name="Puginier C."/>
            <person name="Libourel C."/>
            <person name="Otte J."/>
            <person name="Skaloud P."/>
            <person name="Haon M."/>
            <person name="Grisel S."/>
            <person name="Petersen M."/>
            <person name="Berrin J.G."/>
            <person name="Delaux P.M."/>
            <person name="Dal Grande F."/>
            <person name="Keller J."/>
        </authorList>
    </citation>
    <scope>NUCLEOTIDE SEQUENCE [LARGE SCALE GENOMIC DNA]</scope>
    <source>
        <strain evidence="1 2">SAG 2523</strain>
    </source>
</reference>
<keyword evidence="2" id="KW-1185">Reference proteome</keyword>
<gene>
    <name evidence="1" type="ORF">WJX84_000771</name>
</gene>